<dbReference type="RefSeq" id="WP_183196840.1">
    <property type="nucleotide sequence ID" value="NZ_JACIEK010000001.1"/>
</dbReference>
<keyword evidence="3" id="KW-1185">Reference proteome</keyword>
<organism evidence="2 3">
    <name type="scientific">Aureimonas pseudogalii</name>
    <dbReference type="NCBI Taxonomy" id="1744844"/>
    <lineage>
        <taxon>Bacteria</taxon>
        <taxon>Pseudomonadati</taxon>
        <taxon>Pseudomonadota</taxon>
        <taxon>Alphaproteobacteria</taxon>
        <taxon>Hyphomicrobiales</taxon>
        <taxon>Aurantimonadaceae</taxon>
        <taxon>Aureimonas</taxon>
    </lineage>
</organism>
<dbReference type="InterPro" id="IPR001387">
    <property type="entry name" value="Cro/C1-type_HTH"/>
</dbReference>
<dbReference type="InterPro" id="IPR010982">
    <property type="entry name" value="Lambda_DNA-bd_dom_sf"/>
</dbReference>
<dbReference type="AlphaFoldDB" id="A0A7W6EDP7"/>
<dbReference type="PROSITE" id="PS50943">
    <property type="entry name" value="HTH_CROC1"/>
    <property type="match status" value="1"/>
</dbReference>
<protein>
    <submittedName>
        <fullName evidence="2">Cytoskeletal protein RodZ</fullName>
    </submittedName>
</protein>
<dbReference type="Proteomes" id="UP000542776">
    <property type="component" value="Unassembled WGS sequence"/>
</dbReference>
<dbReference type="Pfam" id="PF13560">
    <property type="entry name" value="HTH_31"/>
    <property type="match status" value="1"/>
</dbReference>
<evidence type="ECO:0000259" key="1">
    <source>
        <dbReference type="PROSITE" id="PS50943"/>
    </source>
</evidence>
<sequence length="63" mass="6802">MSLTDNVVRLRIADGHSVDQVAASTRLPASLIQAIENGRVQVPPKVVRALAQHFRVSEAELLG</sequence>
<dbReference type="SUPFAM" id="SSF47413">
    <property type="entry name" value="lambda repressor-like DNA-binding domains"/>
    <property type="match status" value="1"/>
</dbReference>
<evidence type="ECO:0000313" key="3">
    <source>
        <dbReference type="Proteomes" id="UP000542776"/>
    </source>
</evidence>
<dbReference type="CDD" id="cd00093">
    <property type="entry name" value="HTH_XRE"/>
    <property type="match status" value="1"/>
</dbReference>
<accession>A0A7W6EDP7</accession>
<name>A0A7W6EDP7_9HYPH</name>
<comment type="caution">
    <text evidence="2">The sequence shown here is derived from an EMBL/GenBank/DDBJ whole genome shotgun (WGS) entry which is preliminary data.</text>
</comment>
<dbReference type="GO" id="GO:0003677">
    <property type="term" value="F:DNA binding"/>
    <property type="evidence" value="ECO:0007669"/>
    <property type="project" value="InterPro"/>
</dbReference>
<evidence type="ECO:0000313" key="2">
    <source>
        <dbReference type="EMBL" id="MBB3996313.1"/>
    </source>
</evidence>
<dbReference type="EMBL" id="JACIEK010000001">
    <property type="protein sequence ID" value="MBB3996313.1"/>
    <property type="molecule type" value="Genomic_DNA"/>
</dbReference>
<reference evidence="2 3" key="1">
    <citation type="submission" date="2020-08" db="EMBL/GenBank/DDBJ databases">
        <title>Genomic Encyclopedia of Type Strains, Phase IV (KMG-IV): sequencing the most valuable type-strain genomes for metagenomic binning, comparative biology and taxonomic classification.</title>
        <authorList>
            <person name="Goeker M."/>
        </authorList>
    </citation>
    <scope>NUCLEOTIDE SEQUENCE [LARGE SCALE GENOMIC DNA]</scope>
    <source>
        <strain evidence="2 3">DSM 102238</strain>
    </source>
</reference>
<dbReference type="SMART" id="SM00530">
    <property type="entry name" value="HTH_XRE"/>
    <property type="match status" value="1"/>
</dbReference>
<feature type="domain" description="HTH cro/C1-type" evidence="1">
    <location>
        <begin position="7"/>
        <end position="61"/>
    </location>
</feature>
<dbReference type="Gene3D" id="1.10.260.40">
    <property type="entry name" value="lambda repressor-like DNA-binding domains"/>
    <property type="match status" value="1"/>
</dbReference>
<gene>
    <name evidence="2" type="ORF">GGR04_000134</name>
</gene>
<proteinExistence type="predicted"/>